<evidence type="ECO:0000313" key="19">
    <source>
        <dbReference type="Proteomes" id="UP001303046"/>
    </source>
</evidence>
<name>A0ABR1CTC2_NECAM</name>
<evidence type="ECO:0000313" key="18">
    <source>
        <dbReference type="EMBL" id="KAK6741577.1"/>
    </source>
</evidence>
<dbReference type="SFLD" id="SFLDS00003">
    <property type="entry name" value="Haloacid_Dehalogenase"/>
    <property type="match status" value="1"/>
</dbReference>
<dbReference type="Gene3D" id="3.40.50.1000">
    <property type="entry name" value="HAD superfamily/HAD-like"/>
    <property type="match status" value="1"/>
</dbReference>
<dbReference type="SUPFAM" id="SSF81653">
    <property type="entry name" value="Calcium ATPase, transduction domain A"/>
    <property type="match status" value="1"/>
</dbReference>
<evidence type="ECO:0000256" key="13">
    <source>
        <dbReference type="RuleBase" id="RU362033"/>
    </source>
</evidence>
<evidence type="ECO:0000256" key="11">
    <source>
        <dbReference type="ARBA" id="ARBA00023136"/>
    </source>
</evidence>
<feature type="domain" description="P-type ATPase A" evidence="15">
    <location>
        <begin position="179"/>
        <end position="240"/>
    </location>
</feature>
<feature type="transmembrane region" description="Helical" evidence="13">
    <location>
        <begin position="917"/>
        <end position="937"/>
    </location>
</feature>
<dbReference type="Pfam" id="PF00122">
    <property type="entry name" value="E1-E2_ATPase"/>
    <property type="match status" value="1"/>
</dbReference>
<dbReference type="PANTHER" id="PTHR24092">
    <property type="entry name" value="PROBABLE PHOSPHOLIPID-TRANSPORTING ATPASE"/>
    <property type="match status" value="1"/>
</dbReference>
<dbReference type="InterPro" id="IPR006539">
    <property type="entry name" value="P-type_ATPase_IV"/>
</dbReference>
<dbReference type="Gene3D" id="2.70.150.10">
    <property type="entry name" value="Calcium-transporting ATPase, cytoplasmic transduction domain A"/>
    <property type="match status" value="1"/>
</dbReference>
<dbReference type="InterPro" id="IPR032630">
    <property type="entry name" value="P_typ_ATPase_c"/>
</dbReference>
<dbReference type="Proteomes" id="UP001303046">
    <property type="component" value="Unassembled WGS sequence"/>
</dbReference>
<dbReference type="InterPro" id="IPR032631">
    <property type="entry name" value="P-type_ATPase_N"/>
</dbReference>
<evidence type="ECO:0000256" key="14">
    <source>
        <dbReference type="SAM" id="MobiDB-lite"/>
    </source>
</evidence>
<dbReference type="Pfam" id="PF16209">
    <property type="entry name" value="PhoLip_ATPase_N"/>
    <property type="match status" value="1"/>
</dbReference>
<keyword evidence="19" id="KW-1185">Reference proteome</keyword>
<keyword evidence="8 13" id="KW-0460">Magnesium</keyword>
<dbReference type="InterPro" id="IPR023298">
    <property type="entry name" value="ATPase_P-typ_TM_dom_sf"/>
</dbReference>
<comment type="subcellular location">
    <subcellularLocation>
        <location evidence="2">Endomembrane system</location>
    </subcellularLocation>
    <subcellularLocation>
        <location evidence="1 13">Membrane</location>
        <topology evidence="1 13">Multi-pass membrane protein</topology>
    </subcellularLocation>
</comment>
<keyword evidence="10 13" id="KW-1133">Transmembrane helix</keyword>
<feature type="transmembrane region" description="Helical" evidence="13">
    <location>
        <begin position="380"/>
        <end position="401"/>
    </location>
</feature>
<evidence type="ECO:0000259" key="15">
    <source>
        <dbReference type="Pfam" id="PF00122"/>
    </source>
</evidence>
<reference evidence="18 19" key="1">
    <citation type="submission" date="2023-08" db="EMBL/GenBank/DDBJ databases">
        <title>A Necator americanus chromosomal reference genome.</title>
        <authorList>
            <person name="Ilik V."/>
            <person name="Petrzelkova K.J."/>
            <person name="Pardy F."/>
            <person name="Fuh T."/>
            <person name="Niatou-Singa F.S."/>
            <person name="Gouil Q."/>
            <person name="Baker L."/>
            <person name="Ritchie M.E."/>
            <person name="Jex A.R."/>
            <person name="Gazzola D."/>
            <person name="Li H."/>
            <person name="Toshio Fujiwara R."/>
            <person name="Zhan B."/>
            <person name="Aroian R.V."/>
            <person name="Pafco B."/>
            <person name="Schwarz E.M."/>
        </authorList>
    </citation>
    <scope>NUCLEOTIDE SEQUENCE [LARGE SCALE GENOMIC DNA]</scope>
    <source>
        <strain evidence="18 19">Aroian</strain>
        <tissue evidence="18">Whole animal</tissue>
    </source>
</reference>
<dbReference type="Gene3D" id="3.40.1110.10">
    <property type="entry name" value="Calcium-transporting ATPase, cytoplasmic domain N"/>
    <property type="match status" value="1"/>
</dbReference>
<dbReference type="PANTHER" id="PTHR24092:SF150">
    <property type="entry name" value="PHOSPHOLIPID-TRANSPORTING ATPASE"/>
    <property type="match status" value="1"/>
</dbReference>
<feature type="transmembrane region" description="Helical" evidence="13">
    <location>
        <begin position="26"/>
        <end position="45"/>
    </location>
</feature>
<evidence type="ECO:0000256" key="5">
    <source>
        <dbReference type="ARBA" id="ARBA00022723"/>
    </source>
</evidence>
<feature type="transmembrane region" description="Helical" evidence="13">
    <location>
        <begin position="339"/>
        <end position="360"/>
    </location>
</feature>
<feature type="domain" description="P-type ATPase C-terminal" evidence="17">
    <location>
        <begin position="853"/>
        <end position="1106"/>
    </location>
</feature>
<evidence type="ECO:0000256" key="3">
    <source>
        <dbReference type="ARBA" id="ARBA00008109"/>
    </source>
</evidence>
<dbReference type="SUPFAM" id="SSF56784">
    <property type="entry name" value="HAD-like"/>
    <property type="match status" value="1"/>
</dbReference>
<dbReference type="InterPro" id="IPR059000">
    <property type="entry name" value="ATPase_P-type_domA"/>
</dbReference>
<dbReference type="Pfam" id="PF16212">
    <property type="entry name" value="PhoLip_ATPase_C"/>
    <property type="match status" value="1"/>
</dbReference>
<evidence type="ECO:0000259" key="17">
    <source>
        <dbReference type="Pfam" id="PF16212"/>
    </source>
</evidence>
<evidence type="ECO:0000256" key="2">
    <source>
        <dbReference type="ARBA" id="ARBA00004308"/>
    </source>
</evidence>
<dbReference type="InterPro" id="IPR044492">
    <property type="entry name" value="P_typ_ATPase_HD_dom"/>
</dbReference>
<accession>A0ABR1CTC2</accession>
<dbReference type="NCBIfam" id="TIGR01652">
    <property type="entry name" value="ATPase-Plipid"/>
    <property type="match status" value="2"/>
</dbReference>
<evidence type="ECO:0000256" key="10">
    <source>
        <dbReference type="ARBA" id="ARBA00022989"/>
    </source>
</evidence>
<dbReference type="EC" id="7.6.2.1" evidence="13"/>
<dbReference type="NCBIfam" id="TIGR01494">
    <property type="entry name" value="ATPase_P-type"/>
    <property type="match status" value="1"/>
</dbReference>
<dbReference type="InterPro" id="IPR036412">
    <property type="entry name" value="HAD-like_sf"/>
</dbReference>
<evidence type="ECO:0000256" key="1">
    <source>
        <dbReference type="ARBA" id="ARBA00004141"/>
    </source>
</evidence>
<evidence type="ECO:0000256" key="4">
    <source>
        <dbReference type="ARBA" id="ARBA00022692"/>
    </source>
</evidence>
<dbReference type="InterPro" id="IPR018303">
    <property type="entry name" value="ATPase_P-typ_P_site"/>
</dbReference>
<gene>
    <name evidence="18" type="primary">Necator_chrIII.g10208</name>
    <name evidence="18" type="ORF">RB195_009443</name>
</gene>
<evidence type="ECO:0000256" key="7">
    <source>
        <dbReference type="ARBA" id="ARBA00022840"/>
    </source>
</evidence>
<dbReference type="InterPro" id="IPR023299">
    <property type="entry name" value="ATPase_P-typ_cyto_dom_N"/>
</dbReference>
<evidence type="ECO:0000256" key="12">
    <source>
        <dbReference type="ARBA" id="ARBA00034036"/>
    </source>
</evidence>
<keyword evidence="7 13" id="KW-0067">ATP-binding</keyword>
<dbReference type="PROSITE" id="PS00154">
    <property type="entry name" value="ATPASE_E1_E2"/>
    <property type="match status" value="1"/>
</dbReference>
<dbReference type="CDD" id="cd02073">
    <property type="entry name" value="P-type_ATPase_APLT_Dnf-like"/>
    <property type="match status" value="1"/>
</dbReference>
<feature type="compositionally biased region" description="Low complexity" evidence="14">
    <location>
        <begin position="1129"/>
        <end position="1144"/>
    </location>
</feature>
<feature type="transmembrane region" description="Helical" evidence="13">
    <location>
        <begin position="1030"/>
        <end position="1057"/>
    </location>
</feature>
<sequence>MPRLGPGNRVGLWDQPDGLVKKTTTAIVSLIGTMTTKGGFLSYVARKLRTSSSHRNSEESPPLLEMSERRPRNDARFFHVCGSGTHPKGKFLSNRISTCKYNGFSFLPRFLYEQFRRYNNVFFLMIALLQQIPDVSPTGRYTTAVPFILILTVSAIKEIFEDIKRRRSDHKVNSFPILLLRDGTWLRVEWREVKVGDIVRVDNDQLFPADLLLLASSEPQSMCYIETSNLDGETNLKIKQALPMTSDFTDLEKLVEFEAEIECELPSRHVNEFSGNLVFQGDRTPFGIDQLLLRGARLKNTSWIFGAVIYTGHDAKLLMNSKTAPLKSSTVDNRTNNRIIFLFFVLLSLAIVSAVGAEFWRKANLPAMWYLSFLESDARASFLWQVLTFFILYNNLIPISLQVTLEIVRFFQASYINTDIEMYDVNSDSCAVARTSNLNEELGLVKFVMSDKTGTLTRNVMKFKRVSVAGLMFGDNEGDEFADEDLVNRYREAPTSPEGVAIRELLMMMAVCHTVVPERKNGKILYQCSSPDEGALVRGAAKLGFEFHTRQPQKVVVSVLGVDEELNILDVIDFTSDRKRMSVVVKDAKNVVKLYTKGADTMVLERLVPGSEADINVCHEHLEDFASFGYRTLCFAMRVIPEDLYKQWANEYHAAGVLIEGRQKALADVAEKIEKNMTLVGATAIEDKLQEYVPETVQALMAADMRVWMLTGDKRETAINIAHSCALCNPGTELLTVDKYTFEETYTKLVQLAERSKQLDDEKKEFAMVIDGKSLVHALVGECRTYFGELALRCRAVVCCRMSPMQKAEVVEMVRSIGNHVVMAVGDGANDVAMIQAANVGVGISGEEGLQAASASDYAIPRFHFLRRLLLVHGAWNHDRSVKVILYSFYKNICLYIIELWFAIFSAWSGQTIFERWTIGLFNVIFTAWPPVVLGLFDRPIAADQMMRYPSLYHSFQKRSFSKARFFLWIGMALVHSLSLFFLSYGFLETQIVWGDGRTGGWLMLGNSAYSFVVATVCLKALLECDSWTWPVVVASIGSIVLWLLFLCIYAAVFPAISLRIGADMAGMAWIMMSSSLFWLALLFIPCATLVWDIVIKSFFTIAYPTPREKAVMRLKSTGSTSGFERLASKSTRTATSSKSSRSRPQNGTSSKSSPERDGDARNLELRTSACDADCRPAGRTVAGVGADSQTIDLDLLLNYSMCYSSTVLENVRLLRDSFRSGRHHSESSLSLAEQARYGYAFSQEEDGAIAQTELIRNVDSTRTKPSGM</sequence>
<comment type="catalytic activity">
    <reaction evidence="12 13">
        <text>ATP + H2O + phospholipidSide 1 = ADP + phosphate + phospholipidSide 2.</text>
        <dbReference type="EC" id="7.6.2.1"/>
    </reaction>
</comment>
<organism evidence="18 19">
    <name type="scientific">Necator americanus</name>
    <name type="common">Human hookworm</name>
    <dbReference type="NCBI Taxonomy" id="51031"/>
    <lineage>
        <taxon>Eukaryota</taxon>
        <taxon>Metazoa</taxon>
        <taxon>Ecdysozoa</taxon>
        <taxon>Nematoda</taxon>
        <taxon>Chromadorea</taxon>
        <taxon>Rhabditida</taxon>
        <taxon>Rhabditina</taxon>
        <taxon>Rhabditomorpha</taxon>
        <taxon>Strongyloidea</taxon>
        <taxon>Ancylostomatidae</taxon>
        <taxon>Bunostominae</taxon>
        <taxon>Necator</taxon>
    </lineage>
</organism>
<keyword evidence="11 13" id="KW-0472">Membrane</keyword>
<keyword evidence="6 13" id="KW-0547">Nucleotide-binding</keyword>
<evidence type="ECO:0000256" key="8">
    <source>
        <dbReference type="ARBA" id="ARBA00022842"/>
    </source>
</evidence>
<feature type="transmembrane region" description="Helical" evidence="13">
    <location>
        <begin position="1000"/>
        <end position="1023"/>
    </location>
</feature>
<dbReference type="PRINTS" id="PR00119">
    <property type="entry name" value="CATATPASE"/>
</dbReference>
<evidence type="ECO:0000256" key="6">
    <source>
        <dbReference type="ARBA" id="ARBA00022741"/>
    </source>
</evidence>
<dbReference type="EMBL" id="JAVFWL010000003">
    <property type="protein sequence ID" value="KAK6741577.1"/>
    <property type="molecule type" value="Genomic_DNA"/>
</dbReference>
<comment type="similarity">
    <text evidence="3 13">Belongs to the cation transport ATPase (P-type) (TC 3.A.3) family. Type IV subfamily.</text>
</comment>
<protein>
    <recommendedName>
        <fullName evidence="13">Phospholipid-transporting ATPase</fullName>
        <ecNumber evidence="13">7.6.2.1</ecNumber>
    </recommendedName>
</protein>
<dbReference type="SFLD" id="SFLDF00027">
    <property type="entry name" value="p-type_atpase"/>
    <property type="match status" value="1"/>
</dbReference>
<feature type="transmembrane region" description="Helical" evidence="13">
    <location>
        <begin position="1077"/>
        <end position="1104"/>
    </location>
</feature>
<dbReference type="SUPFAM" id="SSF81665">
    <property type="entry name" value="Calcium ATPase, transmembrane domain M"/>
    <property type="match status" value="1"/>
</dbReference>
<dbReference type="InterPro" id="IPR023214">
    <property type="entry name" value="HAD_sf"/>
</dbReference>
<dbReference type="InterPro" id="IPR001757">
    <property type="entry name" value="P_typ_ATPase"/>
</dbReference>
<keyword evidence="5" id="KW-0479">Metal-binding</keyword>
<feature type="transmembrane region" description="Helical" evidence="13">
    <location>
        <begin position="893"/>
        <end position="911"/>
    </location>
</feature>
<keyword evidence="9 13" id="KW-1278">Translocase</keyword>
<evidence type="ECO:0000259" key="16">
    <source>
        <dbReference type="Pfam" id="PF16209"/>
    </source>
</evidence>
<proteinExistence type="inferred from homology"/>
<dbReference type="SFLD" id="SFLDG00002">
    <property type="entry name" value="C1.7:_P-type_atpase_like"/>
    <property type="match status" value="1"/>
</dbReference>
<evidence type="ECO:0000256" key="9">
    <source>
        <dbReference type="ARBA" id="ARBA00022967"/>
    </source>
</evidence>
<feature type="region of interest" description="Disordered" evidence="14">
    <location>
        <begin position="1123"/>
        <end position="1161"/>
    </location>
</feature>
<keyword evidence="4 13" id="KW-0812">Transmembrane</keyword>
<dbReference type="SUPFAM" id="SSF81660">
    <property type="entry name" value="Metal cation-transporting ATPase, ATP-binding domain N"/>
    <property type="match status" value="1"/>
</dbReference>
<dbReference type="Pfam" id="PF13246">
    <property type="entry name" value="Cation_ATPase"/>
    <property type="match status" value="1"/>
</dbReference>
<feature type="domain" description="P-type ATPase N-terminal" evidence="16">
    <location>
        <begin position="87"/>
        <end position="143"/>
    </location>
</feature>
<comment type="caution">
    <text evidence="18">The sequence shown here is derived from an EMBL/GenBank/DDBJ whole genome shotgun (WGS) entry which is preliminary data.</text>
</comment>
<dbReference type="InterPro" id="IPR008250">
    <property type="entry name" value="ATPase_P-typ_transduc_dom_A_sf"/>
</dbReference>
<feature type="transmembrane region" description="Helical" evidence="13">
    <location>
        <begin position="966"/>
        <end position="988"/>
    </location>
</feature>